<proteinExistence type="inferred from homology"/>
<dbReference type="GO" id="GO:0005524">
    <property type="term" value="F:ATP binding"/>
    <property type="evidence" value="ECO:0007669"/>
    <property type="project" value="UniProtKB-KW"/>
</dbReference>
<keyword evidence="5" id="KW-0175">Coiled coil</keyword>
<dbReference type="EMBL" id="JAHQIW010001835">
    <property type="protein sequence ID" value="KAJ1353768.1"/>
    <property type="molecule type" value="Genomic_DNA"/>
</dbReference>
<comment type="caution">
    <text evidence="8">The sequence shown here is derived from an EMBL/GenBank/DDBJ whole genome shotgun (WGS) entry which is preliminary data.</text>
</comment>
<keyword evidence="4" id="KW-0518">Myosin</keyword>
<dbReference type="InterPro" id="IPR027417">
    <property type="entry name" value="P-loop_NTPase"/>
</dbReference>
<dbReference type="GO" id="GO:0016020">
    <property type="term" value="C:membrane"/>
    <property type="evidence" value="ECO:0007669"/>
    <property type="project" value="TreeGrafter"/>
</dbReference>
<keyword evidence="3 4" id="KW-0009">Actin-binding</keyword>
<dbReference type="SUPFAM" id="SSF57997">
    <property type="entry name" value="Tropomyosin"/>
    <property type="match status" value="1"/>
</dbReference>
<dbReference type="Gene3D" id="1.10.287.1490">
    <property type="match status" value="1"/>
</dbReference>
<dbReference type="GO" id="GO:0051015">
    <property type="term" value="F:actin filament binding"/>
    <property type="evidence" value="ECO:0007669"/>
    <property type="project" value="TreeGrafter"/>
</dbReference>
<comment type="caution">
    <text evidence="4">Lacks conserved residue(s) required for the propagation of feature annotation.</text>
</comment>
<evidence type="ECO:0000313" key="8">
    <source>
        <dbReference type="EMBL" id="KAJ1353768.1"/>
    </source>
</evidence>
<organism evidence="8 9">
    <name type="scientific">Parelaphostrongylus tenuis</name>
    <name type="common">Meningeal worm</name>
    <dbReference type="NCBI Taxonomy" id="148309"/>
    <lineage>
        <taxon>Eukaryota</taxon>
        <taxon>Metazoa</taxon>
        <taxon>Ecdysozoa</taxon>
        <taxon>Nematoda</taxon>
        <taxon>Chromadorea</taxon>
        <taxon>Rhabditida</taxon>
        <taxon>Rhabditina</taxon>
        <taxon>Rhabditomorpha</taxon>
        <taxon>Strongyloidea</taxon>
        <taxon>Metastrongylidae</taxon>
        <taxon>Parelaphostrongylus</taxon>
    </lineage>
</organism>
<evidence type="ECO:0000259" key="7">
    <source>
        <dbReference type="PROSITE" id="PS51456"/>
    </source>
</evidence>
<dbReference type="Pfam" id="PF00063">
    <property type="entry name" value="Myosin_head"/>
    <property type="match status" value="1"/>
</dbReference>
<feature type="domain" description="Myosin motor" evidence="7">
    <location>
        <begin position="1"/>
        <end position="228"/>
    </location>
</feature>
<accession>A0AAD5MBM9</accession>
<dbReference type="PROSITE" id="PS51456">
    <property type="entry name" value="MYOSIN_MOTOR"/>
    <property type="match status" value="1"/>
</dbReference>
<dbReference type="GO" id="GO:0016459">
    <property type="term" value="C:myosin complex"/>
    <property type="evidence" value="ECO:0007669"/>
    <property type="project" value="UniProtKB-KW"/>
</dbReference>
<evidence type="ECO:0000313" key="9">
    <source>
        <dbReference type="Proteomes" id="UP001196413"/>
    </source>
</evidence>
<protein>
    <submittedName>
        <fullName evidence="8">Myosin tail</fullName>
    </submittedName>
</protein>
<feature type="region of interest" description="Disordered" evidence="6">
    <location>
        <begin position="455"/>
        <end position="481"/>
    </location>
</feature>
<dbReference type="InterPro" id="IPR001609">
    <property type="entry name" value="Myosin_head_motor_dom-like"/>
</dbReference>
<keyword evidence="9" id="KW-1185">Reference proteome</keyword>
<dbReference type="SUPFAM" id="SSF52540">
    <property type="entry name" value="P-loop containing nucleoside triphosphate hydrolases"/>
    <property type="match status" value="1"/>
</dbReference>
<dbReference type="Gene3D" id="4.10.270.10">
    <property type="entry name" value="Myosin, subunit A"/>
    <property type="match status" value="1"/>
</dbReference>
<sequence>MIRRANSPMQFVLEHAMSCYPTVYDVSGWVKQARPCESAASVRPLLLASKSPFIISLFGSLLSTDTSKLRRATQVAQLELNARKSVSGFFANITVQIDYIFSSLRRGHRSYFIHCVQPSANMRSVSSSREMIDVSFVRSQIRSILLIDSIRVNNRGYPERVPFRDFRRRFGCLIEDELSSSLNNALDDRAAVSRILERMDIHPSRYRLGISQILLAADVMNELEDRRELSLSGLVTAFQHECRKYLASKWLHHRRVLETAIKCIQKNGKAYMRVREWPWWKLYTKIVPLLAATRSDPSHHECELRVRQLEQQLHLLRVEKTRQEGQICDLEERLASEMQTTHELTQALNRETQTTVEINRKLQQCRDGVPDDDRISRVSSVARLESDEKVAELKAELARVQQAEEQMRAKTQRVVSQLKDVEVELNNIRARNETLEKKQQRFDADIDAVEKQLKEMRESKDKAEKERDDLRMSVSRKTGEIQDLKTATSELRTTVARLERRSRRTIGCGE</sequence>
<evidence type="ECO:0000256" key="1">
    <source>
        <dbReference type="ARBA" id="ARBA00022741"/>
    </source>
</evidence>
<keyword evidence="4" id="KW-0505">Motor protein</keyword>
<keyword evidence="1" id="KW-0547">Nucleotide-binding</keyword>
<dbReference type="Gene3D" id="6.20.240.20">
    <property type="match status" value="1"/>
</dbReference>
<reference evidence="8" key="1">
    <citation type="submission" date="2021-06" db="EMBL/GenBank/DDBJ databases">
        <title>Parelaphostrongylus tenuis whole genome reference sequence.</title>
        <authorList>
            <person name="Garwood T.J."/>
            <person name="Larsen P.A."/>
            <person name="Fountain-Jones N.M."/>
            <person name="Garbe J.R."/>
            <person name="Macchietto M.G."/>
            <person name="Kania S.A."/>
            <person name="Gerhold R.W."/>
            <person name="Richards J.E."/>
            <person name="Wolf T.M."/>
        </authorList>
    </citation>
    <scope>NUCLEOTIDE SEQUENCE</scope>
    <source>
        <strain evidence="8">MNPRO001-30</strain>
        <tissue evidence="8">Meninges</tissue>
    </source>
</reference>
<evidence type="ECO:0000256" key="2">
    <source>
        <dbReference type="ARBA" id="ARBA00022840"/>
    </source>
</evidence>
<comment type="similarity">
    <text evidence="4">Belongs to the TRAFAC class myosin-kinesin ATPase superfamily. Myosin family.</text>
</comment>
<gene>
    <name evidence="8" type="primary">MYO18</name>
    <name evidence="8" type="ORF">KIN20_010492</name>
</gene>
<dbReference type="GO" id="GO:0007015">
    <property type="term" value="P:actin filament organization"/>
    <property type="evidence" value="ECO:0007669"/>
    <property type="project" value="TreeGrafter"/>
</dbReference>
<dbReference type="PANTHER" id="PTHR13140:SF706">
    <property type="entry name" value="DILUTE CLASS UNCONVENTIONAL MYOSIN, ISOFORM C"/>
    <property type="match status" value="1"/>
</dbReference>
<dbReference type="Proteomes" id="UP001196413">
    <property type="component" value="Unassembled WGS sequence"/>
</dbReference>
<dbReference type="GO" id="GO:0000146">
    <property type="term" value="F:microfilament motor activity"/>
    <property type="evidence" value="ECO:0007669"/>
    <property type="project" value="TreeGrafter"/>
</dbReference>
<keyword evidence="2" id="KW-0067">ATP-binding</keyword>
<evidence type="ECO:0000256" key="6">
    <source>
        <dbReference type="SAM" id="MobiDB-lite"/>
    </source>
</evidence>
<evidence type="ECO:0000256" key="5">
    <source>
        <dbReference type="SAM" id="Coils"/>
    </source>
</evidence>
<evidence type="ECO:0000256" key="4">
    <source>
        <dbReference type="PROSITE-ProRule" id="PRU00782"/>
    </source>
</evidence>
<name>A0AAD5MBM9_PARTN</name>
<dbReference type="GO" id="GO:0005737">
    <property type="term" value="C:cytoplasm"/>
    <property type="evidence" value="ECO:0007669"/>
    <property type="project" value="TreeGrafter"/>
</dbReference>
<dbReference type="PANTHER" id="PTHR13140">
    <property type="entry name" value="MYOSIN"/>
    <property type="match status" value="1"/>
</dbReference>
<evidence type="ECO:0000256" key="3">
    <source>
        <dbReference type="ARBA" id="ARBA00023203"/>
    </source>
</evidence>
<feature type="coiled-coil region" evidence="5">
    <location>
        <begin position="299"/>
        <end position="326"/>
    </location>
</feature>
<dbReference type="AlphaFoldDB" id="A0AAD5MBM9"/>